<dbReference type="InterPro" id="IPR027417">
    <property type="entry name" value="P-loop_NTPase"/>
</dbReference>
<dbReference type="SUPFAM" id="SSF52980">
    <property type="entry name" value="Restriction endonuclease-like"/>
    <property type="match status" value="1"/>
</dbReference>
<organism evidence="3 4">
    <name type="scientific">Pseudogemmobacter faecipullorum</name>
    <dbReference type="NCBI Taxonomy" id="2755041"/>
    <lineage>
        <taxon>Bacteria</taxon>
        <taxon>Pseudomonadati</taxon>
        <taxon>Pseudomonadota</taxon>
        <taxon>Alphaproteobacteria</taxon>
        <taxon>Rhodobacterales</taxon>
        <taxon>Paracoccaceae</taxon>
        <taxon>Pseudogemmobacter</taxon>
    </lineage>
</organism>
<dbReference type="InterPro" id="IPR049468">
    <property type="entry name" value="Restrct_endonuc-II-like_dom"/>
</dbReference>
<feature type="domain" description="DNA2/NAM7 helicase-like C-terminal" evidence="1">
    <location>
        <begin position="2"/>
        <end position="56"/>
    </location>
</feature>
<dbReference type="Gene3D" id="3.40.50.300">
    <property type="entry name" value="P-loop containing nucleotide triphosphate hydrolases"/>
    <property type="match status" value="1"/>
</dbReference>
<reference evidence="3 4" key="1">
    <citation type="submission" date="2020-07" db="EMBL/GenBank/DDBJ databases">
        <title>Pseudogemmobacter sp. nov., isolated from poultry manure in Taiwan.</title>
        <authorList>
            <person name="Lin S.-Y."/>
            <person name="Tang Y.-S."/>
            <person name="Young C.-C."/>
        </authorList>
    </citation>
    <scope>NUCLEOTIDE SEQUENCE [LARGE SCALE GENOMIC DNA]</scope>
    <source>
        <strain evidence="3 4">CC-YST710</strain>
    </source>
</reference>
<dbReference type="Pfam" id="PF13087">
    <property type="entry name" value="AAA_12"/>
    <property type="match status" value="1"/>
</dbReference>
<dbReference type="InterPro" id="IPR045055">
    <property type="entry name" value="DNA2/NAM7-like"/>
</dbReference>
<evidence type="ECO:0000313" key="4">
    <source>
        <dbReference type="Proteomes" id="UP001198571"/>
    </source>
</evidence>
<comment type="caution">
    <text evidence="3">The sequence shown here is derived from an EMBL/GenBank/DDBJ whole genome shotgun (WGS) entry which is preliminary data.</text>
</comment>
<gene>
    <name evidence="3" type="ORF">H0485_20110</name>
</gene>
<name>A0ABS8CSA0_9RHOB</name>
<accession>A0ABS8CSA0</accession>
<dbReference type="InterPro" id="IPR041679">
    <property type="entry name" value="DNA2/NAM7-like_C"/>
</dbReference>
<dbReference type="Gene3D" id="3.40.960.10">
    <property type="entry name" value="VSR Endonuclease"/>
    <property type="match status" value="1"/>
</dbReference>
<dbReference type="Proteomes" id="UP001198571">
    <property type="component" value="Unassembled WGS sequence"/>
</dbReference>
<dbReference type="PANTHER" id="PTHR10887">
    <property type="entry name" value="DNA2/NAM7 HELICASE FAMILY"/>
    <property type="match status" value="1"/>
</dbReference>
<feature type="domain" description="Restriction endonuclease type II-like" evidence="2">
    <location>
        <begin position="94"/>
        <end position="187"/>
    </location>
</feature>
<sequence>MATVDGFQGQERDVIFFSPALGNNSPMTAVTFVQKDFRRLNVAISRARAVAHVVGDLDFARSGKVRALASLASYSTEPRARKTEGAFDSEWERITYHALKARGLDPQPQYDIAGRRLDFALFGAGGIKLDLEVDGRMYHQNADGSRKLSDLWRDEQLKALGWRVRRFWVDELAKDMEGCLDRIEQDLK</sequence>
<dbReference type="InterPro" id="IPR011335">
    <property type="entry name" value="Restrct_endonuc-II-like"/>
</dbReference>
<dbReference type="Pfam" id="PF18741">
    <property type="entry name" value="MTES_1575"/>
    <property type="match status" value="1"/>
</dbReference>
<dbReference type="PANTHER" id="PTHR10887:SF526">
    <property type="entry name" value="HELICASE SEN1"/>
    <property type="match status" value="1"/>
</dbReference>
<evidence type="ECO:0000259" key="1">
    <source>
        <dbReference type="Pfam" id="PF13087"/>
    </source>
</evidence>
<evidence type="ECO:0000313" key="3">
    <source>
        <dbReference type="EMBL" id="MCB5412278.1"/>
    </source>
</evidence>
<keyword evidence="4" id="KW-1185">Reference proteome</keyword>
<dbReference type="EMBL" id="JACDXX010000037">
    <property type="protein sequence ID" value="MCB5412278.1"/>
    <property type="molecule type" value="Genomic_DNA"/>
</dbReference>
<proteinExistence type="predicted"/>
<protein>
    <submittedName>
        <fullName evidence="3">DUF559 domain-containing protein</fullName>
    </submittedName>
</protein>
<evidence type="ECO:0000259" key="2">
    <source>
        <dbReference type="Pfam" id="PF18741"/>
    </source>
</evidence>